<keyword evidence="2" id="KW-0732">Signal</keyword>
<reference evidence="4" key="1">
    <citation type="submission" date="2020-10" db="EMBL/GenBank/DDBJ databases">
        <title>Connecting structure to function with the recovery of over 1000 high-quality activated sludge metagenome-assembled genomes encoding full-length rRNA genes using long-read sequencing.</title>
        <authorList>
            <person name="Singleton C.M."/>
            <person name="Petriglieri F."/>
            <person name="Kristensen J.M."/>
            <person name="Kirkegaard R.H."/>
            <person name="Michaelsen T.Y."/>
            <person name="Andersen M.H."/>
            <person name="Karst S.M."/>
            <person name="Dueholm M.S."/>
            <person name="Nielsen P.H."/>
            <person name="Albertsen M."/>
        </authorList>
    </citation>
    <scope>NUCLEOTIDE SEQUENCE</scope>
    <source>
        <strain evidence="4">Bjer_18-Q3-R1-45_BAT3C.347</strain>
    </source>
</reference>
<dbReference type="InterPro" id="IPR025392">
    <property type="entry name" value="DUF4124"/>
</dbReference>
<evidence type="ECO:0000313" key="5">
    <source>
        <dbReference type="Proteomes" id="UP000807785"/>
    </source>
</evidence>
<dbReference type="Proteomes" id="UP000807785">
    <property type="component" value="Unassembled WGS sequence"/>
</dbReference>
<gene>
    <name evidence="4" type="ORF">IPH26_11030</name>
</gene>
<feature type="domain" description="DUF4124" evidence="3">
    <location>
        <begin position="10"/>
        <end position="50"/>
    </location>
</feature>
<protein>
    <submittedName>
        <fullName evidence="4">DUF4124 domain-containing protein</fullName>
    </submittedName>
</protein>
<dbReference type="AlphaFoldDB" id="A0A9D7E3K3"/>
<organism evidence="4 5">
    <name type="scientific">Candidatus Methylophosphatis roskildensis</name>
    <dbReference type="NCBI Taxonomy" id="2899263"/>
    <lineage>
        <taxon>Bacteria</taxon>
        <taxon>Pseudomonadati</taxon>
        <taxon>Pseudomonadota</taxon>
        <taxon>Betaproteobacteria</taxon>
        <taxon>Nitrosomonadales</taxon>
        <taxon>Sterolibacteriaceae</taxon>
        <taxon>Candidatus Methylophosphatis</taxon>
    </lineage>
</organism>
<feature type="chain" id="PRO_5039546357" evidence="2">
    <location>
        <begin position="21"/>
        <end position="103"/>
    </location>
</feature>
<feature type="compositionally biased region" description="Low complexity" evidence="1">
    <location>
        <begin position="65"/>
        <end position="94"/>
    </location>
</feature>
<proteinExistence type="predicted"/>
<comment type="caution">
    <text evidence="4">The sequence shown here is derived from an EMBL/GenBank/DDBJ whole genome shotgun (WGS) entry which is preliminary data.</text>
</comment>
<name>A0A9D7E3K3_9PROT</name>
<feature type="signal peptide" evidence="2">
    <location>
        <begin position="1"/>
        <end position="20"/>
    </location>
</feature>
<evidence type="ECO:0000256" key="1">
    <source>
        <dbReference type="SAM" id="MobiDB-lite"/>
    </source>
</evidence>
<dbReference type="EMBL" id="JADJEV010000003">
    <property type="protein sequence ID" value="MBK6973444.1"/>
    <property type="molecule type" value="Genomic_DNA"/>
</dbReference>
<evidence type="ECO:0000313" key="4">
    <source>
        <dbReference type="EMBL" id="MBK6973444.1"/>
    </source>
</evidence>
<dbReference type="Pfam" id="PF13511">
    <property type="entry name" value="DUF4124"/>
    <property type="match status" value="1"/>
</dbReference>
<evidence type="ECO:0000259" key="3">
    <source>
        <dbReference type="Pfam" id="PF13511"/>
    </source>
</evidence>
<evidence type="ECO:0000256" key="2">
    <source>
        <dbReference type="SAM" id="SignalP"/>
    </source>
</evidence>
<feature type="region of interest" description="Disordered" evidence="1">
    <location>
        <begin position="62"/>
        <end position="103"/>
    </location>
</feature>
<accession>A0A9D7E3K3</accession>
<sequence length="103" mass="11115">MQRKLILFLTALCLAGPADAQVLRWTDQDGRVHYGDDPAPTARNTREVTAPINTLDMSALRRYSADSPSPSSSNSGSGSAAARLSRAAQPQAAATYPNCRRRR</sequence>